<feature type="region of interest" description="Disordered" evidence="9">
    <location>
        <begin position="1"/>
        <end position="21"/>
    </location>
</feature>
<comment type="subcellular location">
    <subcellularLocation>
        <location evidence="1">Membrane</location>
        <topology evidence="1">Multi-pass membrane protein</topology>
    </subcellularLocation>
</comment>
<dbReference type="AlphaFoldDB" id="A0A2I0AVZ5"/>
<feature type="transmembrane region" description="Helical" evidence="8">
    <location>
        <begin position="198"/>
        <end position="225"/>
    </location>
</feature>
<evidence type="ECO:0000313" key="11">
    <source>
        <dbReference type="EMBL" id="PKA59724.1"/>
    </source>
</evidence>
<keyword evidence="6 8" id="KW-0472">Membrane</keyword>
<dbReference type="PANTHER" id="PTHR22883:SF324">
    <property type="entry name" value="S-ACYLTRANSFERASE"/>
    <property type="match status" value="1"/>
</dbReference>
<dbReference type="InterPro" id="IPR001594">
    <property type="entry name" value="Palmitoyltrfase_DHHC"/>
</dbReference>
<accession>A0A2I0AVZ5</accession>
<comment type="domain">
    <text evidence="8">The DHHC domain is required for palmitoyltransferase activity.</text>
</comment>
<feature type="domain" description="Palmitoyltransferase DHHC" evidence="10">
    <location>
        <begin position="154"/>
        <end position="278"/>
    </location>
</feature>
<comment type="similarity">
    <text evidence="2 8">Belongs to the DHHC palmitoyltransferase family.</text>
</comment>
<evidence type="ECO:0000256" key="8">
    <source>
        <dbReference type="RuleBase" id="RU079119"/>
    </source>
</evidence>
<dbReference type="Proteomes" id="UP000236161">
    <property type="component" value="Unassembled WGS sequence"/>
</dbReference>
<reference evidence="11 12" key="1">
    <citation type="journal article" date="2017" name="Nature">
        <title>The Apostasia genome and the evolution of orchids.</title>
        <authorList>
            <person name="Zhang G.Q."/>
            <person name="Liu K.W."/>
            <person name="Li Z."/>
            <person name="Lohaus R."/>
            <person name="Hsiao Y.Y."/>
            <person name="Niu S.C."/>
            <person name="Wang J.Y."/>
            <person name="Lin Y.C."/>
            <person name="Xu Q."/>
            <person name="Chen L.J."/>
            <person name="Yoshida K."/>
            <person name="Fujiwara S."/>
            <person name="Wang Z.W."/>
            <person name="Zhang Y.Q."/>
            <person name="Mitsuda N."/>
            <person name="Wang M."/>
            <person name="Liu G.H."/>
            <person name="Pecoraro L."/>
            <person name="Huang H.X."/>
            <person name="Xiao X.J."/>
            <person name="Lin M."/>
            <person name="Wu X.Y."/>
            <person name="Wu W.L."/>
            <person name="Chen Y.Y."/>
            <person name="Chang S.B."/>
            <person name="Sakamoto S."/>
            <person name="Ohme-Takagi M."/>
            <person name="Yagi M."/>
            <person name="Zeng S.J."/>
            <person name="Shen C.Y."/>
            <person name="Yeh C.M."/>
            <person name="Luo Y.B."/>
            <person name="Tsai W.C."/>
            <person name="Van de Peer Y."/>
            <person name="Liu Z.J."/>
        </authorList>
    </citation>
    <scope>NUCLEOTIDE SEQUENCE [LARGE SCALE GENOMIC DNA]</scope>
    <source>
        <strain evidence="12">cv. Shenzhen</strain>
        <tissue evidence="11">Stem</tissue>
    </source>
</reference>
<dbReference type="OrthoDB" id="4096362at2759"/>
<dbReference type="Pfam" id="PF01529">
    <property type="entry name" value="DHHC"/>
    <property type="match status" value="1"/>
</dbReference>
<organism evidence="11 12">
    <name type="scientific">Apostasia shenzhenica</name>
    <dbReference type="NCBI Taxonomy" id="1088818"/>
    <lineage>
        <taxon>Eukaryota</taxon>
        <taxon>Viridiplantae</taxon>
        <taxon>Streptophyta</taxon>
        <taxon>Embryophyta</taxon>
        <taxon>Tracheophyta</taxon>
        <taxon>Spermatophyta</taxon>
        <taxon>Magnoliopsida</taxon>
        <taxon>Liliopsida</taxon>
        <taxon>Asparagales</taxon>
        <taxon>Orchidaceae</taxon>
        <taxon>Apostasioideae</taxon>
        <taxon>Apostasia</taxon>
    </lineage>
</organism>
<feature type="transmembrane region" description="Helical" evidence="8">
    <location>
        <begin position="245"/>
        <end position="267"/>
    </location>
</feature>
<dbReference type="GO" id="GO:0005794">
    <property type="term" value="C:Golgi apparatus"/>
    <property type="evidence" value="ECO:0007669"/>
    <property type="project" value="TreeGrafter"/>
</dbReference>
<dbReference type="GO" id="GO:0016491">
    <property type="term" value="F:oxidoreductase activity"/>
    <property type="evidence" value="ECO:0007669"/>
    <property type="project" value="UniProtKB-KW"/>
</dbReference>
<comment type="catalytic activity">
    <reaction evidence="8">
        <text>L-cysteinyl-[protein] + hexadecanoyl-CoA = S-hexadecanoyl-L-cysteinyl-[protein] + CoA</text>
        <dbReference type="Rhea" id="RHEA:36683"/>
        <dbReference type="Rhea" id="RHEA-COMP:10131"/>
        <dbReference type="Rhea" id="RHEA-COMP:11032"/>
        <dbReference type="ChEBI" id="CHEBI:29950"/>
        <dbReference type="ChEBI" id="CHEBI:57287"/>
        <dbReference type="ChEBI" id="CHEBI:57379"/>
        <dbReference type="ChEBI" id="CHEBI:74151"/>
        <dbReference type="EC" id="2.3.1.225"/>
    </reaction>
</comment>
<evidence type="ECO:0000256" key="5">
    <source>
        <dbReference type="ARBA" id="ARBA00022989"/>
    </source>
</evidence>
<dbReference type="EC" id="2.3.1.225" evidence="8"/>
<dbReference type="InterPro" id="IPR039859">
    <property type="entry name" value="PFA4/ZDH16/20/ERF2-like"/>
</dbReference>
<evidence type="ECO:0000256" key="4">
    <source>
        <dbReference type="ARBA" id="ARBA00022692"/>
    </source>
</evidence>
<evidence type="ECO:0000256" key="9">
    <source>
        <dbReference type="SAM" id="MobiDB-lite"/>
    </source>
</evidence>
<dbReference type="PANTHER" id="PTHR22883">
    <property type="entry name" value="ZINC FINGER DHHC DOMAIN CONTAINING PROTEIN"/>
    <property type="match status" value="1"/>
</dbReference>
<keyword evidence="12" id="KW-1185">Reference proteome</keyword>
<keyword evidence="11" id="KW-0560">Oxidoreductase</keyword>
<dbReference type="GO" id="GO:0005783">
    <property type="term" value="C:endoplasmic reticulum"/>
    <property type="evidence" value="ECO:0007669"/>
    <property type="project" value="TreeGrafter"/>
</dbReference>
<sequence>MQEKMYAASRPTQDKGSSKASGQTNRVYQVWKGNNIFCFGGRFIFGPDARSIVLTIFLIVIPVLLFAVFVTQRLVNEFDHHLGYFIVGIAVGFTIYDIFLLLLTSSGDPGILPRKTHSPESENFSNLSRTGSHHVLSCPLFKDVIVNGMIVRVKYCHTCMLYRPPRCSHCSICNNCVERFDHHCPWVGQCIGKRNYRFFFMFVSSSTILCLYVLTFCCVNLKKIMAAYRCNLGEALITSPVSGVLIVYTFVIVWFVGGLTIFHLYLISTNQTTYENFRYHYDAKLNPYNRGCAQNIKEIFFSRIPESKNDFRSKVKEDDANLFSSSLPTGNMMSSDTTKTSFDVEIGLKRQAVTDDEFGYLHSQISSVSGLEISGSQPMRSRWGSYKGNWEMSAEFDDLSTEFRMENMFSDTAKLERKFGL</sequence>
<evidence type="ECO:0000259" key="10">
    <source>
        <dbReference type="Pfam" id="PF01529"/>
    </source>
</evidence>
<dbReference type="PROSITE" id="PS50216">
    <property type="entry name" value="DHHC"/>
    <property type="match status" value="1"/>
</dbReference>
<evidence type="ECO:0000313" key="12">
    <source>
        <dbReference type="Proteomes" id="UP000236161"/>
    </source>
</evidence>
<evidence type="ECO:0000256" key="3">
    <source>
        <dbReference type="ARBA" id="ARBA00022679"/>
    </source>
</evidence>
<feature type="transmembrane region" description="Helical" evidence="8">
    <location>
        <begin position="52"/>
        <end position="70"/>
    </location>
</feature>
<dbReference type="STRING" id="1088818.A0A2I0AVZ5"/>
<evidence type="ECO:0000256" key="6">
    <source>
        <dbReference type="ARBA" id="ARBA00023136"/>
    </source>
</evidence>
<evidence type="ECO:0000256" key="2">
    <source>
        <dbReference type="ARBA" id="ARBA00008574"/>
    </source>
</evidence>
<protein>
    <recommendedName>
        <fullName evidence="8">S-acyltransferase</fullName>
        <ecNumber evidence="8">2.3.1.225</ecNumber>
    </recommendedName>
    <alternativeName>
        <fullName evidence="8">Palmitoyltransferase</fullName>
    </alternativeName>
</protein>
<keyword evidence="5 8" id="KW-1133">Transmembrane helix</keyword>
<dbReference type="EMBL" id="KZ451944">
    <property type="protein sequence ID" value="PKA59724.1"/>
    <property type="molecule type" value="Genomic_DNA"/>
</dbReference>
<keyword evidence="4 8" id="KW-0812">Transmembrane</keyword>
<proteinExistence type="inferred from homology"/>
<keyword evidence="7 8" id="KW-0012">Acyltransferase</keyword>
<keyword evidence="3 8" id="KW-0808">Transferase</keyword>
<feature type="transmembrane region" description="Helical" evidence="8">
    <location>
        <begin position="82"/>
        <end position="104"/>
    </location>
</feature>
<dbReference type="GO" id="GO:0016020">
    <property type="term" value="C:membrane"/>
    <property type="evidence" value="ECO:0007669"/>
    <property type="project" value="UniProtKB-SubCell"/>
</dbReference>
<dbReference type="GO" id="GO:0006612">
    <property type="term" value="P:protein targeting to membrane"/>
    <property type="evidence" value="ECO:0007669"/>
    <property type="project" value="TreeGrafter"/>
</dbReference>
<evidence type="ECO:0000256" key="1">
    <source>
        <dbReference type="ARBA" id="ARBA00004141"/>
    </source>
</evidence>
<gene>
    <name evidence="11" type="ORF">AXF42_Ash011848</name>
</gene>
<name>A0A2I0AVZ5_9ASPA</name>
<dbReference type="GO" id="GO:0019706">
    <property type="term" value="F:protein-cysteine S-palmitoyltransferase activity"/>
    <property type="evidence" value="ECO:0007669"/>
    <property type="project" value="UniProtKB-EC"/>
</dbReference>
<evidence type="ECO:0000256" key="7">
    <source>
        <dbReference type="ARBA" id="ARBA00023315"/>
    </source>
</evidence>